<evidence type="ECO:0000313" key="2">
    <source>
        <dbReference type="EMBL" id="JAE27429.1"/>
    </source>
</evidence>
<feature type="chain" id="PRO_5002046398" evidence="1">
    <location>
        <begin position="20"/>
        <end position="48"/>
    </location>
</feature>
<reference evidence="2" key="2">
    <citation type="journal article" date="2015" name="Data Brief">
        <title>Shoot transcriptome of the giant reed, Arundo donax.</title>
        <authorList>
            <person name="Barrero R.A."/>
            <person name="Guerrero F.D."/>
            <person name="Moolhuijzen P."/>
            <person name="Goolsby J.A."/>
            <person name="Tidwell J."/>
            <person name="Bellgard S.E."/>
            <person name="Bellgard M.I."/>
        </authorList>
    </citation>
    <scope>NUCLEOTIDE SEQUENCE</scope>
    <source>
        <tissue evidence="2">Shoot tissue taken approximately 20 cm above the soil surface</tissue>
    </source>
</reference>
<protein>
    <submittedName>
        <fullName evidence="2">Uncharacterized protein</fullName>
    </submittedName>
</protein>
<accession>A0A0A9GV65</accession>
<evidence type="ECO:0000256" key="1">
    <source>
        <dbReference type="SAM" id="SignalP"/>
    </source>
</evidence>
<dbReference type="AlphaFoldDB" id="A0A0A9GV65"/>
<dbReference type="EMBL" id="GBRH01170467">
    <property type="protein sequence ID" value="JAE27429.1"/>
    <property type="molecule type" value="Transcribed_RNA"/>
</dbReference>
<name>A0A0A9GV65_ARUDO</name>
<proteinExistence type="predicted"/>
<feature type="signal peptide" evidence="1">
    <location>
        <begin position="1"/>
        <end position="19"/>
    </location>
</feature>
<reference evidence="2" key="1">
    <citation type="submission" date="2014-09" db="EMBL/GenBank/DDBJ databases">
        <authorList>
            <person name="Magalhaes I.L.F."/>
            <person name="Oliveira U."/>
            <person name="Santos F.R."/>
            <person name="Vidigal T.H.D.A."/>
            <person name="Brescovit A.D."/>
            <person name="Santos A.J."/>
        </authorList>
    </citation>
    <scope>NUCLEOTIDE SEQUENCE</scope>
    <source>
        <tissue evidence="2">Shoot tissue taken approximately 20 cm above the soil surface</tissue>
    </source>
</reference>
<organism evidence="2">
    <name type="scientific">Arundo donax</name>
    <name type="common">Giant reed</name>
    <name type="synonym">Donax arundinaceus</name>
    <dbReference type="NCBI Taxonomy" id="35708"/>
    <lineage>
        <taxon>Eukaryota</taxon>
        <taxon>Viridiplantae</taxon>
        <taxon>Streptophyta</taxon>
        <taxon>Embryophyta</taxon>
        <taxon>Tracheophyta</taxon>
        <taxon>Spermatophyta</taxon>
        <taxon>Magnoliopsida</taxon>
        <taxon>Liliopsida</taxon>
        <taxon>Poales</taxon>
        <taxon>Poaceae</taxon>
        <taxon>PACMAD clade</taxon>
        <taxon>Arundinoideae</taxon>
        <taxon>Arundineae</taxon>
        <taxon>Arundo</taxon>
    </lineage>
</organism>
<keyword evidence="1" id="KW-0732">Signal</keyword>
<sequence>MASLLSCLASLVDYWSCWSQSQGSEEGPASIDISRRRGARVGEEMVGG</sequence>